<keyword evidence="2" id="KW-1185">Reference proteome</keyword>
<organism evidence="1 2">
    <name type="scientific">Phytophthora aleatoria</name>
    <dbReference type="NCBI Taxonomy" id="2496075"/>
    <lineage>
        <taxon>Eukaryota</taxon>
        <taxon>Sar</taxon>
        <taxon>Stramenopiles</taxon>
        <taxon>Oomycota</taxon>
        <taxon>Peronosporomycetes</taxon>
        <taxon>Peronosporales</taxon>
        <taxon>Peronosporaceae</taxon>
        <taxon>Phytophthora</taxon>
    </lineage>
</organism>
<sequence length="101" mass="11940">MDTNLREAPSRMSQLMCDLYVILETHNGLQKMFTEAPRRIVGYLLEALEPAGFREIVRHQLTMESNKDKKKQIVPFCKWVFTMLEQYMEEMSTSVSRSLHR</sequence>
<reference evidence="1" key="1">
    <citation type="submission" date="2021-01" db="EMBL/GenBank/DDBJ databases">
        <title>Phytophthora aleatoria, a newly-described species from Pinus radiata is distinct from Phytophthora cactorum isolates based on comparative genomics.</title>
        <authorList>
            <person name="Mcdougal R."/>
            <person name="Panda P."/>
            <person name="Williams N."/>
            <person name="Studholme D.J."/>
        </authorList>
    </citation>
    <scope>NUCLEOTIDE SEQUENCE</scope>
    <source>
        <strain evidence="1">NZFS 4037</strain>
    </source>
</reference>
<dbReference type="Proteomes" id="UP000709295">
    <property type="component" value="Unassembled WGS sequence"/>
</dbReference>
<protein>
    <submittedName>
        <fullName evidence="1">Uncharacterized protein</fullName>
    </submittedName>
</protein>
<dbReference type="AlphaFoldDB" id="A0A8J5IJQ6"/>
<gene>
    <name evidence="1" type="ORF">JG688_00013055</name>
</gene>
<evidence type="ECO:0000313" key="1">
    <source>
        <dbReference type="EMBL" id="KAG6952928.1"/>
    </source>
</evidence>
<comment type="caution">
    <text evidence="1">The sequence shown here is derived from an EMBL/GenBank/DDBJ whole genome shotgun (WGS) entry which is preliminary data.</text>
</comment>
<dbReference type="EMBL" id="JAENGY010001067">
    <property type="protein sequence ID" value="KAG6952928.1"/>
    <property type="molecule type" value="Genomic_DNA"/>
</dbReference>
<proteinExistence type="predicted"/>
<accession>A0A8J5IJQ6</accession>
<name>A0A8J5IJQ6_9STRA</name>
<evidence type="ECO:0000313" key="2">
    <source>
        <dbReference type="Proteomes" id="UP000709295"/>
    </source>
</evidence>